<dbReference type="Proteomes" id="UP000094570">
    <property type="component" value="Unassembled WGS sequence"/>
</dbReference>
<dbReference type="FunFam" id="3.30.420.10:FF:000045">
    <property type="entry name" value="3'-5' exonuclease DinG"/>
    <property type="match status" value="1"/>
</dbReference>
<dbReference type="Pfam" id="PF00929">
    <property type="entry name" value="RNase_T"/>
    <property type="match status" value="1"/>
</dbReference>
<name>A0A1E3G4B2_9BACT</name>
<dbReference type="GO" id="GO:0045004">
    <property type="term" value="P:DNA replication proofreading"/>
    <property type="evidence" value="ECO:0007669"/>
    <property type="project" value="TreeGrafter"/>
</dbReference>
<evidence type="ECO:0000313" key="3">
    <source>
        <dbReference type="Proteomes" id="UP000094570"/>
    </source>
</evidence>
<evidence type="ECO:0000259" key="1">
    <source>
        <dbReference type="SMART" id="SM00479"/>
    </source>
</evidence>
<sequence>MLAHKWDDNVYCVMDIETTGVDPLNGDRIVEIAIVPVYKGKIVKDWIYSSLVNPKVYIHAYAQKVHRISNSDVEGAPELDEIVSVVRKYSQGTILVFHNATFDLTFLDYAAKEVGQLPLEVDYIDTLDIAVAIYGRRRKLESLAKELKTSHRVTHRAIDDAHVTAEVFIKLYERYGWGLVHEFLKRWMGREY</sequence>
<dbReference type="PANTHER" id="PTHR30231">
    <property type="entry name" value="DNA POLYMERASE III SUBUNIT EPSILON"/>
    <property type="match status" value="1"/>
</dbReference>
<dbReference type="InterPro" id="IPR036397">
    <property type="entry name" value="RNaseH_sf"/>
</dbReference>
<dbReference type="CDD" id="cd06127">
    <property type="entry name" value="DEDDh"/>
    <property type="match status" value="1"/>
</dbReference>
<dbReference type="GO" id="GO:0008408">
    <property type="term" value="F:3'-5' exonuclease activity"/>
    <property type="evidence" value="ECO:0007669"/>
    <property type="project" value="TreeGrafter"/>
</dbReference>
<dbReference type="OrthoDB" id="9813328at2"/>
<evidence type="ECO:0000313" key="2">
    <source>
        <dbReference type="EMBL" id="ODN30673.1"/>
    </source>
</evidence>
<comment type="caution">
    <text evidence="2">The sequence shown here is derived from an EMBL/GenBank/DDBJ whole genome shotgun (WGS) entry which is preliminary data.</text>
</comment>
<proteinExistence type="predicted"/>
<dbReference type="AlphaFoldDB" id="A0A1E3G4B2"/>
<dbReference type="InterPro" id="IPR006054">
    <property type="entry name" value="DnaQ"/>
</dbReference>
<dbReference type="NCBIfam" id="TIGR00573">
    <property type="entry name" value="dnaq"/>
    <property type="match status" value="1"/>
</dbReference>
<reference evidence="3" key="1">
    <citation type="submission" date="2016-04" db="EMBL/GenBank/DDBJ databases">
        <title>The genome sequence project of a novel Fervidobacterium isolate from a hot spring in Thailand.</title>
        <authorList>
            <person name="Gonzalez J.M."/>
            <person name="Cuecas A."/>
            <person name="Kanoksilapatham W."/>
        </authorList>
    </citation>
    <scope>NUCLEOTIDE SEQUENCE [LARGE SCALE GENOMIC DNA]</scope>
    <source>
        <strain evidence="3">FC2004</strain>
    </source>
</reference>
<gene>
    <name evidence="2" type="ORF">A4H02_03815</name>
</gene>
<dbReference type="InterPro" id="IPR012337">
    <property type="entry name" value="RNaseH-like_sf"/>
</dbReference>
<dbReference type="GO" id="GO:0003887">
    <property type="term" value="F:DNA-directed DNA polymerase activity"/>
    <property type="evidence" value="ECO:0007669"/>
    <property type="project" value="InterPro"/>
</dbReference>
<keyword evidence="3" id="KW-1185">Reference proteome</keyword>
<organism evidence="2 3">
    <name type="scientific">Fervidobacterium thailandense</name>
    <dbReference type="NCBI Taxonomy" id="1008305"/>
    <lineage>
        <taxon>Bacteria</taxon>
        <taxon>Thermotogati</taxon>
        <taxon>Thermotogota</taxon>
        <taxon>Thermotogae</taxon>
        <taxon>Thermotogales</taxon>
        <taxon>Fervidobacteriaceae</taxon>
        <taxon>Fervidobacterium</taxon>
    </lineage>
</organism>
<accession>A0A1E3G4B2</accession>
<dbReference type="InterPro" id="IPR013520">
    <property type="entry name" value="Ribonucl_H"/>
</dbReference>
<dbReference type="RefSeq" id="WP_069292850.1">
    <property type="nucleotide sequence ID" value="NZ_CP140110.1"/>
</dbReference>
<dbReference type="EMBL" id="LWAF01000004">
    <property type="protein sequence ID" value="ODN30673.1"/>
    <property type="molecule type" value="Genomic_DNA"/>
</dbReference>
<protein>
    <submittedName>
        <fullName evidence="2">DNA polymerase III subunit epsilon</fullName>
    </submittedName>
</protein>
<dbReference type="SMART" id="SM00479">
    <property type="entry name" value="EXOIII"/>
    <property type="match status" value="1"/>
</dbReference>
<dbReference type="GO" id="GO:0003677">
    <property type="term" value="F:DNA binding"/>
    <property type="evidence" value="ECO:0007669"/>
    <property type="project" value="InterPro"/>
</dbReference>
<dbReference type="PANTHER" id="PTHR30231:SF41">
    <property type="entry name" value="DNA POLYMERASE III SUBUNIT EPSILON"/>
    <property type="match status" value="1"/>
</dbReference>
<dbReference type="GO" id="GO:0005829">
    <property type="term" value="C:cytosol"/>
    <property type="evidence" value="ECO:0007669"/>
    <property type="project" value="TreeGrafter"/>
</dbReference>
<dbReference type="STRING" id="1008305.A4H02_03815"/>
<feature type="domain" description="Exonuclease" evidence="1">
    <location>
        <begin position="10"/>
        <end position="177"/>
    </location>
</feature>
<dbReference type="Gene3D" id="1.20.5.140">
    <property type="match status" value="1"/>
</dbReference>
<dbReference type="Gene3D" id="3.30.420.10">
    <property type="entry name" value="Ribonuclease H-like superfamily/Ribonuclease H"/>
    <property type="match status" value="1"/>
</dbReference>
<dbReference type="SUPFAM" id="SSF53098">
    <property type="entry name" value="Ribonuclease H-like"/>
    <property type="match status" value="1"/>
</dbReference>